<dbReference type="HOGENOM" id="CLU_000631_7_0_1"/>
<dbReference type="eggNOG" id="KOG1066">
    <property type="taxonomic scope" value="Eukaryota"/>
</dbReference>
<reference evidence="3" key="3">
    <citation type="submission" date="2025-09" db="UniProtKB">
        <authorList>
            <consortium name="Ensembl"/>
        </authorList>
    </citation>
    <scope>IDENTIFICATION</scope>
</reference>
<keyword evidence="1" id="KW-0732">Signal</keyword>
<evidence type="ECO:0000313" key="4">
    <source>
        <dbReference type="Proteomes" id="UP000001646"/>
    </source>
</evidence>
<evidence type="ECO:0000313" key="3">
    <source>
        <dbReference type="Ensembl" id="ENSACAP00000015162.3"/>
    </source>
</evidence>
<feature type="domain" description="Glycoside hydrolase family 31 N-terminal" evidence="2">
    <location>
        <begin position="242"/>
        <end position="296"/>
    </location>
</feature>
<keyword evidence="4" id="KW-1185">Reference proteome</keyword>
<protein>
    <recommendedName>
        <fullName evidence="2">Glycoside hydrolase family 31 N-terminal domain-containing protein</fullName>
    </recommendedName>
</protein>
<dbReference type="Bgee" id="ENSACAG00000015362">
    <property type="expression patterns" value="Expressed in kidney and 13 other cell types or tissues"/>
</dbReference>
<sequence>MAAVVWLTLFLAAVSAVDRSNFKTCDQSAFCKRQRNVKARSSPYRALLESLQLSQDSMKIQLINEVNKVPLLLELYGLKGNITRIRINELNALKPRYEVPDVLIQDPPTSRLSVTGRDDNSVELSLGDESHKLILTAKPFRMDLLEGRELVLSVNSRGLLVFEHLRQRKDSIEETSRGAEEAEEEPALWEETFKTHTDILLLPPWGLDPLFVWLLAPQKYHKSTMLAFHWVLVCIFLTTKILDRGGDPYRLYNLDVFQYELYNPMALYGSVPVLLAHNARRTLGIFWLNAAETWVDITSNTAVQCPTPQTDIRWMSESGIIDAFLMLGPQPSDVFRQYASLTGK</sequence>
<evidence type="ECO:0000259" key="2">
    <source>
        <dbReference type="Pfam" id="PF13802"/>
    </source>
</evidence>
<dbReference type="GO" id="GO:0030246">
    <property type="term" value="F:carbohydrate binding"/>
    <property type="evidence" value="ECO:0007669"/>
    <property type="project" value="InterPro"/>
</dbReference>
<accession>H9GMA9</accession>
<dbReference type="Gene3D" id="2.60.40.1760">
    <property type="entry name" value="glycosyl hydrolase (family 31)"/>
    <property type="match status" value="1"/>
</dbReference>
<evidence type="ECO:0000256" key="1">
    <source>
        <dbReference type="SAM" id="SignalP"/>
    </source>
</evidence>
<dbReference type="InParanoid" id="H9GMA9"/>
<dbReference type="InterPro" id="IPR025887">
    <property type="entry name" value="Glyco_hydro_31_N_dom"/>
</dbReference>
<feature type="signal peptide" evidence="1">
    <location>
        <begin position="1"/>
        <end position="16"/>
    </location>
</feature>
<dbReference type="GeneTree" id="ENSGT00940000159139"/>
<reference evidence="3" key="1">
    <citation type="submission" date="2009-12" db="EMBL/GenBank/DDBJ databases">
        <title>The Genome Sequence of Anolis carolinensis (Green Anole Lizard).</title>
        <authorList>
            <consortium name="The Genome Sequencing Platform"/>
            <person name="Di Palma F."/>
            <person name="Alfoldi J."/>
            <person name="Heiman D."/>
            <person name="Young S."/>
            <person name="Grabherr M."/>
            <person name="Johnson J."/>
            <person name="Lander E.S."/>
            <person name="Lindblad-Toh K."/>
        </authorList>
    </citation>
    <scope>NUCLEOTIDE SEQUENCE [LARGE SCALE GENOMIC DNA]</scope>
    <source>
        <strain evidence="3">JBL SC #1</strain>
    </source>
</reference>
<proteinExistence type="predicted"/>
<dbReference type="PANTHER" id="PTHR22762:SF162">
    <property type="entry name" value="NEUTRAL ALPHA-GLUCOSIDASE AB"/>
    <property type="match status" value="1"/>
</dbReference>
<dbReference type="SUPFAM" id="SSF74650">
    <property type="entry name" value="Galactose mutarotase-like"/>
    <property type="match status" value="1"/>
</dbReference>
<reference evidence="3" key="2">
    <citation type="submission" date="2025-08" db="UniProtKB">
        <authorList>
            <consortium name="Ensembl"/>
        </authorList>
    </citation>
    <scope>IDENTIFICATION</scope>
</reference>
<feature type="chain" id="PRO_5032563825" description="Glycoside hydrolase family 31 N-terminal domain-containing protein" evidence="1">
    <location>
        <begin position="17"/>
        <end position="344"/>
    </location>
</feature>
<name>H9GMA9_ANOCA</name>
<dbReference type="GO" id="GO:0003824">
    <property type="term" value="F:catalytic activity"/>
    <property type="evidence" value="ECO:0007669"/>
    <property type="project" value="InterPro"/>
</dbReference>
<dbReference type="Proteomes" id="UP000001646">
    <property type="component" value="Unplaced"/>
</dbReference>
<dbReference type="PANTHER" id="PTHR22762">
    <property type="entry name" value="ALPHA-GLUCOSIDASE"/>
    <property type="match status" value="1"/>
</dbReference>
<dbReference type="Pfam" id="PF13802">
    <property type="entry name" value="Gal_mutarotas_2"/>
    <property type="match status" value="2"/>
</dbReference>
<organism evidence="3 4">
    <name type="scientific">Anolis carolinensis</name>
    <name type="common">Green anole</name>
    <name type="synonym">American chameleon</name>
    <dbReference type="NCBI Taxonomy" id="28377"/>
    <lineage>
        <taxon>Eukaryota</taxon>
        <taxon>Metazoa</taxon>
        <taxon>Chordata</taxon>
        <taxon>Craniata</taxon>
        <taxon>Vertebrata</taxon>
        <taxon>Euteleostomi</taxon>
        <taxon>Lepidosauria</taxon>
        <taxon>Squamata</taxon>
        <taxon>Bifurcata</taxon>
        <taxon>Unidentata</taxon>
        <taxon>Episquamata</taxon>
        <taxon>Toxicofera</taxon>
        <taxon>Iguania</taxon>
        <taxon>Dactyloidae</taxon>
        <taxon>Anolis</taxon>
    </lineage>
</organism>
<dbReference type="STRING" id="28377.ENSACAP00000015162"/>
<dbReference type="InterPro" id="IPR011013">
    <property type="entry name" value="Gal_mutarotase_sf_dom"/>
</dbReference>
<dbReference type="AlphaFoldDB" id="H9GMA9"/>
<feature type="domain" description="Glycoside hydrolase family 31 N-terminal" evidence="2">
    <location>
        <begin position="73"/>
        <end position="178"/>
    </location>
</feature>
<dbReference type="CDD" id="cd14752">
    <property type="entry name" value="GH31_N"/>
    <property type="match status" value="1"/>
</dbReference>
<dbReference type="Ensembl" id="ENSACAT00000015468.3">
    <property type="protein sequence ID" value="ENSACAP00000015162.3"/>
    <property type="gene ID" value="ENSACAG00000015362.3"/>
</dbReference>
<dbReference type="GO" id="GO:0005975">
    <property type="term" value="P:carbohydrate metabolic process"/>
    <property type="evidence" value="ECO:0007669"/>
    <property type="project" value="InterPro"/>
</dbReference>